<keyword evidence="3" id="KW-1185">Reference proteome</keyword>
<evidence type="ECO:0000256" key="1">
    <source>
        <dbReference type="SAM" id="MobiDB-lite"/>
    </source>
</evidence>
<dbReference type="Proteomes" id="UP001046870">
    <property type="component" value="Chromosome 5"/>
</dbReference>
<name>A0A9D3T8B0_MEGAT</name>
<reference evidence="2" key="1">
    <citation type="submission" date="2021-01" db="EMBL/GenBank/DDBJ databases">
        <authorList>
            <person name="Zahm M."/>
            <person name="Roques C."/>
            <person name="Cabau C."/>
            <person name="Klopp C."/>
            <person name="Donnadieu C."/>
            <person name="Jouanno E."/>
            <person name="Lampietro C."/>
            <person name="Louis A."/>
            <person name="Herpin A."/>
            <person name="Echchiki A."/>
            <person name="Berthelot C."/>
            <person name="Parey E."/>
            <person name="Roest-Crollius H."/>
            <person name="Braasch I."/>
            <person name="Postlethwait J."/>
            <person name="Bobe J."/>
            <person name="Montfort J."/>
            <person name="Bouchez O."/>
            <person name="Begum T."/>
            <person name="Mejri S."/>
            <person name="Adams A."/>
            <person name="Chen W.-J."/>
            <person name="Guiguen Y."/>
        </authorList>
    </citation>
    <scope>NUCLEOTIDE SEQUENCE</scope>
    <source>
        <strain evidence="2">YG-15Mar2019-1</strain>
        <tissue evidence="2">Brain</tissue>
    </source>
</reference>
<accession>A0A9D3T8B0</accession>
<comment type="caution">
    <text evidence="2">The sequence shown here is derived from an EMBL/GenBank/DDBJ whole genome shotgun (WGS) entry which is preliminary data.</text>
</comment>
<feature type="compositionally biased region" description="Basic and acidic residues" evidence="1">
    <location>
        <begin position="56"/>
        <end position="70"/>
    </location>
</feature>
<sequence>METNKLNFTSSIHNGPLYTGSCKRRCFRRPELIGGFENCVEHALLQSKSPTQTEKGSQEKEEARDSRSLDRTPSLRPSRPVQTPPSFPGEVDGKRPSLHQRDKKKLSAMDARKPGHSRCRSRNSACCSRSPGAPLPPPRSRACLPASE</sequence>
<evidence type="ECO:0000313" key="2">
    <source>
        <dbReference type="EMBL" id="KAG7477803.1"/>
    </source>
</evidence>
<dbReference type="AlphaFoldDB" id="A0A9D3T8B0"/>
<proteinExistence type="predicted"/>
<protein>
    <submittedName>
        <fullName evidence="2">Uncharacterized protein</fullName>
    </submittedName>
</protein>
<organism evidence="2 3">
    <name type="scientific">Megalops atlanticus</name>
    <name type="common">Tarpon</name>
    <name type="synonym">Clupea gigantea</name>
    <dbReference type="NCBI Taxonomy" id="7932"/>
    <lineage>
        <taxon>Eukaryota</taxon>
        <taxon>Metazoa</taxon>
        <taxon>Chordata</taxon>
        <taxon>Craniata</taxon>
        <taxon>Vertebrata</taxon>
        <taxon>Euteleostomi</taxon>
        <taxon>Actinopterygii</taxon>
        <taxon>Neopterygii</taxon>
        <taxon>Teleostei</taxon>
        <taxon>Elopiformes</taxon>
        <taxon>Megalopidae</taxon>
        <taxon>Megalops</taxon>
    </lineage>
</organism>
<dbReference type="EMBL" id="JAFDVH010000005">
    <property type="protein sequence ID" value="KAG7477803.1"/>
    <property type="molecule type" value="Genomic_DNA"/>
</dbReference>
<gene>
    <name evidence="2" type="ORF">MATL_G00073500</name>
</gene>
<evidence type="ECO:0000313" key="3">
    <source>
        <dbReference type="Proteomes" id="UP001046870"/>
    </source>
</evidence>
<feature type="compositionally biased region" description="Polar residues" evidence="1">
    <location>
        <begin position="46"/>
        <end position="55"/>
    </location>
</feature>
<feature type="region of interest" description="Disordered" evidence="1">
    <location>
        <begin position="45"/>
        <end position="148"/>
    </location>
</feature>